<evidence type="ECO:0000313" key="2">
    <source>
        <dbReference type="Proteomes" id="UP001162640"/>
    </source>
</evidence>
<sequence>MTFYPRRAVIPSLFGSGLFVPLSASAASPQPSLTQDQSTTTLLRALNAYKSILSSEDPPKLKALKLRIGSYVLFKNALPSGLTMVAVRDYEYSNLYDIQFLKLVGSNFREAITSHGLYFLNPHVDDILYDVASIIEFDGLLSPLDGFPRIPLLVKQMEDDKKIEIVIKSTVRLINDLEKLREEEDEESRVRGEKLVEIYYPNG</sequence>
<evidence type="ECO:0000313" key="1">
    <source>
        <dbReference type="EMBL" id="GMH52215.1"/>
    </source>
</evidence>
<protein>
    <submittedName>
        <fullName evidence="1">Uncharacterized protein</fullName>
    </submittedName>
</protein>
<reference evidence="2" key="1">
    <citation type="journal article" date="2023" name="Commun. Biol.">
        <title>Genome analysis of Parmales, the sister group of diatoms, reveals the evolutionary specialization of diatoms from phago-mixotrophs to photoautotrophs.</title>
        <authorList>
            <person name="Ban H."/>
            <person name="Sato S."/>
            <person name="Yoshikawa S."/>
            <person name="Yamada K."/>
            <person name="Nakamura Y."/>
            <person name="Ichinomiya M."/>
            <person name="Sato N."/>
            <person name="Blanc-Mathieu R."/>
            <person name="Endo H."/>
            <person name="Kuwata A."/>
            <person name="Ogata H."/>
        </authorList>
    </citation>
    <scope>NUCLEOTIDE SEQUENCE [LARGE SCALE GENOMIC DNA]</scope>
</reference>
<dbReference type="AlphaFoldDB" id="A0A9W6ZL27"/>
<comment type="caution">
    <text evidence="1">The sequence shown here is derived from an EMBL/GenBank/DDBJ whole genome shotgun (WGS) entry which is preliminary data.</text>
</comment>
<gene>
    <name evidence="1" type="ORF">TL16_g01183</name>
</gene>
<name>A0A9W6ZL27_9STRA</name>
<dbReference type="Proteomes" id="UP001162640">
    <property type="component" value="Unassembled WGS sequence"/>
</dbReference>
<proteinExistence type="predicted"/>
<dbReference type="EMBL" id="BLQM01000026">
    <property type="protein sequence ID" value="GMH52215.1"/>
    <property type="molecule type" value="Genomic_DNA"/>
</dbReference>
<accession>A0A9W6ZL27</accession>
<organism evidence="1 2">
    <name type="scientific">Triparma laevis f. inornata</name>
    <dbReference type="NCBI Taxonomy" id="1714386"/>
    <lineage>
        <taxon>Eukaryota</taxon>
        <taxon>Sar</taxon>
        <taxon>Stramenopiles</taxon>
        <taxon>Ochrophyta</taxon>
        <taxon>Bolidophyceae</taxon>
        <taxon>Parmales</taxon>
        <taxon>Triparmaceae</taxon>
        <taxon>Triparma</taxon>
    </lineage>
</organism>